<dbReference type="Proteomes" id="UP000290189">
    <property type="component" value="Unassembled WGS sequence"/>
</dbReference>
<protein>
    <submittedName>
        <fullName evidence="4">Uncharacterized protein</fullName>
    </submittedName>
</protein>
<geneLocation type="mitochondrion" evidence="4"/>
<gene>
    <name evidence="4" type="ORF">PLBR_LOCUS6561</name>
</gene>
<evidence type="ECO:0000256" key="3">
    <source>
        <dbReference type="SAM" id="SignalP"/>
    </source>
</evidence>
<evidence type="ECO:0000256" key="2">
    <source>
        <dbReference type="SAM" id="Phobius"/>
    </source>
</evidence>
<organism evidence="4 5">
    <name type="scientific">Plasmodiophora brassicae</name>
    <name type="common">Clubroot disease agent</name>
    <dbReference type="NCBI Taxonomy" id="37360"/>
    <lineage>
        <taxon>Eukaryota</taxon>
        <taxon>Sar</taxon>
        <taxon>Rhizaria</taxon>
        <taxon>Endomyxa</taxon>
        <taxon>Phytomyxea</taxon>
        <taxon>Plasmodiophorida</taxon>
        <taxon>Plasmodiophoridae</taxon>
        <taxon>Plasmodiophora</taxon>
    </lineage>
</organism>
<keyword evidence="4" id="KW-0496">Mitochondrion</keyword>
<dbReference type="EMBL" id="OVEO01000011">
    <property type="protein sequence ID" value="SPQ99346.1"/>
    <property type="molecule type" value="Genomic_DNA"/>
</dbReference>
<keyword evidence="2" id="KW-1133">Transmembrane helix</keyword>
<sequence length="819" mass="87133">MKGLVLLAIAPLAAWAQTVVKPTGCELVINDFSNADAFSSNVNALGLTSREANPMISTEQGDDHVVFTPAPTSSWYTTFREDGQCFDGSNFDYLSVTIAAQAGFDMALYVQSRPSDCSPGAGALITRGAVSIGERVTITDANKITIDIPLSDFVPAIPNGNLMNLVIGGLTGPASFYKISLKASCASPLAPRPRTPPPPPCALVVNDFVKPGSVNNLMGSTSDDGSMAEAWTIRGGSAHLVAQVSKHSYFYTTSPGCLDVSKFDYLHVQVVAPPTFSMRIVLQQVTDCSTMAPGTKPSVNSIDYRYTYDGQTPVDLYIPLAAFTGLTPTRISSVFFDQFHLRSMRSPDYTIQMEFNVIEFVRSSCGKVTPPEVAPKAVATCGWHLNDFEDYRTALTTNKLGGNCGDAGTMADMKVTDDGRLSLTSQGSGSYWFSHAYDTCKSLKKNIYYLSMDVEPMSGPGFDMRVDLVTAVDCNDDSKGLVTRSVLASEYVTFPATGPITLYIPLTDFPNYDGSFTAIQVAAFRNTNVDRAGPHTASPQTVLIDNVGFREGPCSDVPPLPDLPCALVVESYAGVPYQMNQLGELHGDEGSMQAVAVRDGYVELTSKDASSYYFTTLPACYNLEAFDGIWLSVSGPVGGDFLIRVKVATGCVPDGHGGIVGGNVRDVDVRASQVVGATGLSGQKQDLFLLFQSLPVAGGFNKARHTIVNIVIGDLTPPGTTHHNAAPMTLQIYGIELRPIICPTRKPRPTWKANPDGSYTKTMPDGTSESESSDHESSSPSSTASPQGAKLSSHDTATAMTAAIGVGTAVAAIAAYALL</sequence>
<dbReference type="AlphaFoldDB" id="A0A3P3YGN5"/>
<feature type="compositionally biased region" description="Polar residues" evidence="1">
    <location>
        <begin position="757"/>
        <end position="767"/>
    </location>
</feature>
<feature type="region of interest" description="Disordered" evidence="1">
    <location>
        <begin position="745"/>
        <end position="793"/>
    </location>
</feature>
<reference evidence="4 5" key="1">
    <citation type="submission" date="2018-03" db="EMBL/GenBank/DDBJ databases">
        <authorList>
            <person name="Fogelqvist J."/>
        </authorList>
    </citation>
    <scope>NUCLEOTIDE SEQUENCE [LARGE SCALE GENOMIC DNA]</scope>
</reference>
<name>A0A3P3YGN5_PLABS</name>
<feature type="transmembrane region" description="Helical" evidence="2">
    <location>
        <begin position="797"/>
        <end position="818"/>
    </location>
</feature>
<feature type="chain" id="PRO_5017940217" evidence="3">
    <location>
        <begin position="17"/>
        <end position="819"/>
    </location>
</feature>
<keyword evidence="3" id="KW-0732">Signal</keyword>
<evidence type="ECO:0000256" key="1">
    <source>
        <dbReference type="SAM" id="MobiDB-lite"/>
    </source>
</evidence>
<accession>A0A3P3YGN5</accession>
<keyword evidence="2" id="KW-0812">Transmembrane</keyword>
<feature type="signal peptide" evidence="3">
    <location>
        <begin position="1"/>
        <end position="16"/>
    </location>
</feature>
<proteinExistence type="predicted"/>
<evidence type="ECO:0000313" key="5">
    <source>
        <dbReference type="Proteomes" id="UP000290189"/>
    </source>
</evidence>
<keyword evidence="2" id="KW-0472">Membrane</keyword>
<evidence type="ECO:0000313" key="4">
    <source>
        <dbReference type="EMBL" id="SPQ99346.1"/>
    </source>
</evidence>